<evidence type="ECO:0000256" key="1">
    <source>
        <dbReference type="ARBA" id="ARBA00004370"/>
    </source>
</evidence>
<reference evidence="4 5" key="1">
    <citation type="submission" date="2024-02" db="EMBL/GenBank/DDBJ databases">
        <authorList>
            <person name="Chen Y."/>
            <person name="Shah S."/>
            <person name="Dougan E. K."/>
            <person name="Thang M."/>
            <person name="Chan C."/>
        </authorList>
    </citation>
    <scope>NUCLEOTIDE SEQUENCE [LARGE SCALE GENOMIC DNA]</scope>
</reference>
<dbReference type="PROSITE" id="PS51778">
    <property type="entry name" value="VAST"/>
    <property type="match status" value="1"/>
</dbReference>
<dbReference type="Pfam" id="PF16016">
    <property type="entry name" value="VASt"/>
    <property type="match status" value="1"/>
</dbReference>
<organism evidence="4 5">
    <name type="scientific">Durusdinium trenchii</name>
    <dbReference type="NCBI Taxonomy" id="1381693"/>
    <lineage>
        <taxon>Eukaryota</taxon>
        <taxon>Sar</taxon>
        <taxon>Alveolata</taxon>
        <taxon>Dinophyceae</taxon>
        <taxon>Suessiales</taxon>
        <taxon>Symbiodiniaceae</taxon>
        <taxon>Durusdinium</taxon>
    </lineage>
</organism>
<name>A0ABP0HGN4_9DINO</name>
<protein>
    <submittedName>
        <fullName evidence="4">Voltage-dependent T-type calcium channel subunit alpha-1H</fullName>
    </submittedName>
</protein>
<evidence type="ECO:0000259" key="3">
    <source>
        <dbReference type="PROSITE" id="PS51778"/>
    </source>
</evidence>
<evidence type="ECO:0000313" key="5">
    <source>
        <dbReference type="Proteomes" id="UP001642464"/>
    </source>
</evidence>
<accession>A0ABP0HGN4</accession>
<sequence length="185" mass="21070">MTELRRAMRVEPFWYCRFLKKSRKCYDIKKYRWTTSEPTGLARGVRSRLPLPDIPLPALIARSLKVPEETAFTTVVRLSGAGQSPDTEEDLASIPDSQPVILVMQSCSHDAPYGEYFRIQETLIFSKGKQGTDLKRWVSVLWVKSLPWALGALRNIIESQTISDSQKAHDDLVKYILQAAEDARD</sequence>
<keyword evidence="5" id="KW-1185">Reference proteome</keyword>
<gene>
    <name evidence="4" type="ORF">SCF082_LOCUS1736</name>
</gene>
<comment type="subcellular location">
    <subcellularLocation>
        <location evidence="1">Membrane</location>
    </subcellularLocation>
</comment>
<proteinExistence type="predicted"/>
<dbReference type="Proteomes" id="UP001642464">
    <property type="component" value="Unassembled WGS sequence"/>
</dbReference>
<evidence type="ECO:0000313" key="4">
    <source>
        <dbReference type="EMBL" id="CAK8989265.1"/>
    </source>
</evidence>
<dbReference type="InterPro" id="IPR031968">
    <property type="entry name" value="VASt"/>
</dbReference>
<comment type="caution">
    <text evidence="4">The sequence shown here is derived from an EMBL/GenBank/DDBJ whole genome shotgun (WGS) entry which is preliminary data.</text>
</comment>
<dbReference type="EMBL" id="CAXAMM010000847">
    <property type="protein sequence ID" value="CAK8989265.1"/>
    <property type="molecule type" value="Genomic_DNA"/>
</dbReference>
<keyword evidence="2" id="KW-0472">Membrane</keyword>
<feature type="domain" description="VASt" evidence="3">
    <location>
        <begin position="1"/>
        <end position="184"/>
    </location>
</feature>
<evidence type="ECO:0000256" key="2">
    <source>
        <dbReference type="ARBA" id="ARBA00023136"/>
    </source>
</evidence>